<evidence type="ECO:0000256" key="2">
    <source>
        <dbReference type="ARBA" id="ARBA00022676"/>
    </source>
</evidence>
<comment type="similarity">
    <text evidence="1">Belongs to the UDP-glycosyltransferase family.</text>
</comment>
<dbReference type="SUPFAM" id="SSF53756">
    <property type="entry name" value="UDP-Glycosyltransferase/glycogen phosphorylase"/>
    <property type="match status" value="1"/>
</dbReference>
<feature type="non-terminal residue" evidence="5">
    <location>
        <position position="271"/>
    </location>
</feature>
<dbReference type="EMBL" id="CAXKWB010014400">
    <property type="protein sequence ID" value="CAL4110467.1"/>
    <property type="molecule type" value="Genomic_DNA"/>
</dbReference>
<dbReference type="InterPro" id="IPR050271">
    <property type="entry name" value="UDP-glycosyltransferase"/>
</dbReference>
<protein>
    <submittedName>
        <fullName evidence="5">Uncharacterized protein</fullName>
    </submittedName>
</protein>
<evidence type="ECO:0000256" key="1">
    <source>
        <dbReference type="ARBA" id="ARBA00009995"/>
    </source>
</evidence>
<keyword evidence="3" id="KW-0808">Transferase</keyword>
<gene>
    <name evidence="5" type="ORF">MNOR_LOCUS19411</name>
</gene>
<keyword evidence="2" id="KW-0328">Glycosyltransferase</keyword>
<dbReference type="PANTHER" id="PTHR48043:SF114">
    <property type="entry name" value="IP04436P-RELATED"/>
    <property type="match status" value="1"/>
</dbReference>
<dbReference type="GO" id="GO:0008194">
    <property type="term" value="F:UDP-glycosyltransferase activity"/>
    <property type="evidence" value="ECO:0007669"/>
    <property type="project" value="InterPro"/>
</dbReference>
<keyword evidence="6" id="KW-1185">Reference proteome</keyword>
<evidence type="ECO:0000256" key="4">
    <source>
        <dbReference type="SAM" id="SignalP"/>
    </source>
</evidence>
<name>A0AAV2R374_MEGNR</name>
<dbReference type="InterPro" id="IPR002213">
    <property type="entry name" value="UDP_glucos_trans"/>
</dbReference>
<comment type="caution">
    <text evidence="5">The sequence shown here is derived from an EMBL/GenBank/DDBJ whole genome shotgun (WGS) entry which is preliminary data.</text>
</comment>
<dbReference type="Pfam" id="PF00201">
    <property type="entry name" value="UDPGT"/>
    <property type="match status" value="1"/>
</dbReference>
<proteinExistence type="inferred from homology"/>
<dbReference type="AlphaFoldDB" id="A0AAV2R374"/>
<accession>A0AAV2R374</accession>
<evidence type="ECO:0000313" key="6">
    <source>
        <dbReference type="Proteomes" id="UP001497623"/>
    </source>
</evidence>
<organism evidence="5 6">
    <name type="scientific">Meganyctiphanes norvegica</name>
    <name type="common">Northern krill</name>
    <name type="synonym">Thysanopoda norvegica</name>
    <dbReference type="NCBI Taxonomy" id="48144"/>
    <lineage>
        <taxon>Eukaryota</taxon>
        <taxon>Metazoa</taxon>
        <taxon>Ecdysozoa</taxon>
        <taxon>Arthropoda</taxon>
        <taxon>Crustacea</taxon>
        <taxon>Multicrustacea</taxon>
        <taxon>Malacostraca</taxon>
        <taxon>Eumalacostraca</taxon>
        <taxon>Eucarida</taxon>
        <taxon>Euphausiacea</taxon>
        <taxon>Euphausiidae</taxon>
        <taxon>Meganyctiphanes</taxon>
    </lineage>
</organism>
<feature type="signal peptide" evidence="4">
    <location>
        <begin position="1"/>
        <end position="19"/>
    </location>
</feature>
<dbReference type="PANTHER" id="PTHR48043">
    <property type="entry name" value="EG:EG0003.4 PROTEIN-RELATED"/>
    <property type="match status" value="1"/>
</dbReference>
<feature type="chain" id="PRO_5043416184" evidence="4">
    <location>
        <begin position="20"/>
        <end position="271"/>
    </location>
</feature>
<reference evidence="5 6" key="1">
    <citation type="submission" date="2024-05" db="EMBL/GenBank/DDBJ databases">
        <authorList>
            <person name="Wallberg A."/>
        </authorList>
    </citation>
    <scope>NUCLEOTIDE SEQUENCE [LARGE SCALE GENOMIC DNA]</scope>
</reference>
<evidence type="ECO:0000313" key="5">
    <source>
        <dbReference type="EMBL" id="CAL4110467.1"/>
    </source>
</evidence>
<keyword evidence="4" id="KW-0732">Signal</keyword>
<sequence>MRMWTALVFLVSFAYQSKANNILILAPLGSWSESQIFRALADTLAAVGHHVTLVTGFEPRKESPVTEIFAGSSSLEDKNIFELKMMNIITYLGESQKIVCKKMYENKDILNIWKNRNDFDAIVVPILLNEFSAPFLINYNGTYIGLVTVGIEANQIGFQGNRLPRSVTPHVLLNFDENMNFFERAFNLVFEHIMGCLYEYVMVGQLQTQMEKSFPGMPSFTELMDIYTNYSLLLINSHFAMDGSYPLLPNQVEIGTITARLPQPIPKQLHM</sequence>
<evidence type="ECO:0000256" key="3">
    <source>
        <dbReference type="ARBA" id="ARBA00022679"/>
    </source>
</evidence>
<dbReference type="Proteomes" id="UP001497623">
    <property type="component" value="Unassembled WGS sequence"/>
</dbReference>